<dbReference type="Gene3D" id="3.30.565.10">
    <property type="entry name" value="Histidine kinase-like ATPase, C-terminal domain"/>
    <property type="match status" value="1"/>
</dbReference>
<dbReference type="InterPro" id="IPR005467">
    <property type="entry name" value="His_kinase_dom"/>
</dbReference>
<dbReference type="InterPro" id="IPR003018">
    <property type="entry name" value="GAF"/>
</dbReference>
<feature type="modified residue" description="4-aspartylphosphate" evidence="15">
    <location>
        <position position="1028"/>
    </location>
</feature>
<dbReference type="FunFam" id="1.10.287.130:FF:000004">
    <property type="entry name" value="Ethylene receptor 1"/>
    <property type="match status" value="1"/>
</dbReference>
<keyword evidence="6" id="KW-0808">Transferase</keyword>
<dbReference type="Pfam" id="PF13426">
    <property type="entry name" value="PAS_9"/>
    <property type="match status" value="1"/>
</dbReference>
<dbReference type="CDD" id="cd00130">
    <property type="entry name" value="PAS"/>
    <property type="match status" value="1"/>
</dbReference>
<organism evidence="20 21">
    <name type="scientific">Cyanobacterium aponinum 0216</name>
    <dbReference type="NCBI Taxonomy" id="2676140"/>
    <lineage>
        <taxon>Bacteria</taxon>
        <taxon>Bacillati</taxon>
        <taxon>Cyanobacteriota</taxon>
        <taxon>Cyanophyceae</taxon>
        <taxon>Oscillatoriophycideae</taxon>
        <taxon>Chroococcales</taxon>
        <taxon>Geminocystaceae</taxon>
        <taxon>Cyanobacterium</taxon>
    </lineage>
</organism>
<dbReference type="SMART" id="SM00065">
    <property type="entry name" value="GAF"/>
    <property type="match status" value="2"/>
</dbReference>
<name>A0A844GS31_9CHRO</name>
<dbReference type="SMART" id="SM00091">
    <property type="entry name" value="PAS"/>
    <property type="match status" value="1"/>
</dbReference>
<dbReference type="Gene3D" id="3.40.50.2300">
    <property type="match status" value="2"/>
</dbReference>
<dbReference type="Pfam" id="PF01590">
    <property type="entry name" value="GAF"/>
    <property type="match status" value="1"/>
</dbReference>
<dbReference type="SUPFAM" id="SSF47384">
    <property type="entry name" value="Homodimeric domain of signal transducing histidine kinase"/>
    <property type="match status" value="1"/>
</dbReference>
<keyword evidence="5 15" id="KW-0597">Phosphoprotein</keyword>
<dbReference type="GO" id="GO:0000155">
    <property type="term" value="F:phosphorelay sensor kinase activity"/>
    <property type="evidence" value="ECO:0007669"/>
    <property type="project" value="InterPro"/>
</dbReference>
<evidence type="ECO:0000256" key="13">
    <source>
        <dbReference type="ARBA" id="ARBA00023136"/>
    </source>
</evidence>
<dbReference type="SUPFAM" id="SSF52172">
    <property type="entry name" value="CheY-like"/>
    <property type="match status" value="2"/>
</dbReference>
<keyword evidence="8" id="KW-0547">Nucleotide-binding</keyword>
<evidence type="ECO:0000256" key="9">
    <source>
        <dbReference type="ARBA" id="ARBA00022777"/>
    </source>
</evidence>
<comment type="similarity">
    <text evidence="3">In the N-terminal section; belongs to the phytochrome family.</text>
</comment>
<dbReference type="Gene3D" id="3.30.450.20">
    <property type="entry name" value="PAS domain"/>
    <property type="match status" value="1"/>
</dbReference>
<evidence type="ECO:0000259" key="17">
    <source>
        <dbReference type="PROSITE" id="PS50109"/>
    </source>
</evidence>
<dbReference type="Pfam" id="PF13185">
    <property type="entry name" value="GAF_2"/>
    <property type="match status" value="1"/>
</dbReference>
<dbReference type="Gene3D" id="3.30.450.40">
    <property type="match status" value="3"/>
</dbReference>
<feature type="domain" description="PAS" evidence="19">
    <location>
        <begin position="60"/>
        <end position="109"/>
    </location>
</feature>
<dbReference type="InterPro" id="IPR036097">
    <property type="entry name" value="HisK_dim/P_sf"/>
</dbReference>
<feature type="modified residue" description="4-aspartylphosphate" evidence="15">
    <location>
        <position position="1169"/>
    </location>
</feature>
<dbReference type="RefSeq" id="WP_155083632.1">
    <property type="nucleotide sequence ID" value="NZ_WMIA01000007.1"/>
</dbReference>
<evidence type="ECO:0000256" key="2">
    <source>
        <dbReference type="ARBA" id="ARBA00004370"/>
    </source>
</evidence>
<comment type="subcellular location">
    <subcellularLocation>
        <location evidence="2">Membrane</location>
    </subcellularLocation>
</comment>
<sequence>MSINNVNSQSLTLLFNPYFPRNTQKIISENKQKSVNNNFLNQYQLSLIDNFVDGIALLIDEKFVYLNQAHLSLFGYNQEELLGRSWLSLYNSAEGLRIQEEIFPILREKGFWRGEAKGLRKDKTEFWQEVSLQLIDSQTLICNCRDITERKIMEQDLSRSHDLLTIIENAQSQFIANGDKGLLFDHLLENLLTLTGSEYGFISELDYNTDGKIEFGDSYMKNIGKPFLKVHSISNVAWNEETIRLYEETQGRGMEFHNLNTLFGAVIYTGKPVISNHPSKDKRSGGTPQGHPPLNSFLGIPFKSHGQLLGMVGIANREGGYSEELVEYLQPFVSVCSNLIDAYKIEKRRLESEKQLRENQIALRQQERVIKNLYQICSSPQLNFKQKLQGIFTLGRKAFNLDVAMLTNIDDSYCRIVQWQSSPKYREIFNREITLNLEDSFCFLAYQKKEPFSIDHVSNSSYIRHPAHVNLSIESYLGTRVEVFGKSIGTLCFFSLDSHGVKITSIMKEQIKLMAQWIGYELEKEKSEALIQHQFKQEILLKKITQEIRQTLNFDQLFDTAAKTILNAFQVNRCHLFTYDKSQSSCLTMVAEAITGDFPPMWGANIDLSEGNDHFNQVIMSDRALVNNNVYQDPLLQPMTPFCQEIHLKSMLCVRTSYKGEANGIIGLHQCDRFRQWTSEEINLLQSVAEQLGIAISQVKLLEQEKQQKQQLEKQNQALLKAEKQAKEASEAKTEFLASMSHEIRTPMNGIIGMTELLLDTQLNSEQKNFVEIINHSSNTLLTIINDILDLSKIESKKIDLESTTFNIHECLESVISLMELQAEKKGINLIYIANPQDNYWFKGDVTRLRQVVLNLVSNAVKFTHQGEVIVRLNVASQELDSCYLKIIVEDTGIGIPQDRRESIFQAFSQVDASTTRQYGGTGLGLTIARKLVELMGGSLTVSSIVGKGSKFCVSLTLEKTNDKNDKYLSLKQQNHLRGKKALIIADSSVMAEMLSLQALALGLESQICHSANFSTDQLHQIAVVIADYPLQHLNRFDLAESLRLSHPNLALIWLTPLSLVTKENLAQTCPFVTVITKPVKQFQLCDTIQKLLIKNEIVSNNSIFISPKQQNLIHKDISILLVEDNLVNQKVARLMLNKLGYPWIEIANNGLEAIKMIQNKTYQLIFMDMQMPLLDGVATTKEIRKLGNQIQQPWIIAMTASALSTDRDSCLEIGMNDYLSKPVKSDTIIQALKRFESLSCLAS</sequence>
<dbReference type="Pfam" id="PF00072">
    <property type="entry name" value="Response_reg"/>
    <property type="match status" value="1"/>
</dbReference>
<evidence type="ECO:0000256" key="1">
    <source>
        <dbReference type="ARBA" id="ARBA00000085"/>
    </source>
</evidence>
<keyword evidence="9" id="KW-0418">Kinase</keyword>
<feature type="domain" description="Histidine kinase" evidence="17">
    <location>
        <begin position="739"/>
        <end position="960"/>
    </location>
</feature>
<dbReference type="Gene3D" id="1.10.287.130">
    <property type="match status" value="1"/>
</dbReference>
<dbReference type="InterPro" id="IPR011006">
    <property type="entry name" value="CheY-like_superfamily"/>
</dbReference>
<dbReference type="PRINTS" id="PR00344">
    <property type="entry name" value="BCTRLSENSOR"/>
</dbReference>
<dbReference type="SMART" id="SM00388">
    <property type="entry name" value="HisKA"/>
    <property type="match status" value="1"/>
</dbReference>
<comment type="caution">
    <text evidence="20">The sequence shown here is derived from an EMBL/GenBank/DDBJ whole genome shotgun (WGS) entry which is preliminary data.</text>
</comment>
<dbReference type="InterPro" id="IPR029016">
    <property type="entry name" value="GAF-like_dom_sf"/>
</dbReference>
<evidence type="ECO:0000256" key="4">
    <source>
        <dbReference type="ARBA" id="ARBA00012438"/>
    </source>
</evidence>
<evidence type="ECO:0000256" key="12">
    <source>
        <dbReference type="ARBA" id="ARBA00023012"/>
    </source>
</evidence>
<evidence type="ECO:0000256" key="7">
    <source>
        <dbReference type="ARBA" id="ARBA00022692"/>
    </source>
</evidence>
<dbReference type="PANTHER" id="PTHR45339:SF1">
    <property type="entry name" value="HYBRID SIGNAL TRANSDUCTION HISTIDINE KINASE J"/>
    <property type="match status" value="1"/>
</dbReference>
<reference evidence="20 21" key="1">
    <citation type="submission" date="2019-11" db="EMBL/GenBank/DDBJ databases">
        <title>Isolation of a new High Light Tolerant Cyanobacteria.</title>
        <authorList>
            <person name="Dobson Z."/>
            <person name="Vaughn N."/>
            <person name="Vaughn M."/>
            <person name="Fromme P."/>
            <person name="Mazor Y."/>
        </authorList>
    </citation>
    <scope>NUCLEOTIDE SEQUENCE [LARGE SCALE GENOMIC DNA]</scope>
    <source>
        <strain evidence="20 21">0216</strain>
    </source>
</reference>
<proteinExistence type="inferred from homology"/>
<dbReference type="SUPFAM" id="SSF55781">
    <property type="entry name" value="GAF domain-like"/>
    <property type="match status" value="3"/>
</dbReference>
<dbReference type="SMART" id="SM00448">
    <property type="entry name" value="REC"/>
    <property type="match status" value="2"/>
</dbReference>
<evidence type="ECO:0000256" key="10">
    <source>
        <dbReference type="ARBA" id="ARBA00022840"/>
    </source>
</evidence>
<evidence type="ECO:0000256" key="16">
    <source>
        <dbReference type="SAM" id="Coils"/>
    </source>
</evidence>
<keyword evidence="16" id="KW-0175">Coiled coil</keyword>
<dbReference type="GO" id="GO:0005524">
    <property type="term" value="F:ATP binding"/>
    <property type="evidence" value="ECO:0007669"/>
    <property type="project" value="UniProtKB-KW"/>
</dbReference>
<dbReference type="SUPFAM" id="SSF55874">
    <property type="entry name" value="ATPase domain of HSP90 chaperone/DNA topoisomerase II/histidine kinase"/>
    <property type="match status" value="1"/>
</dbReference>
<dbReference type="InterPro" id="IPR003594">
    <property type="entry name" value="HATPase_dom"/>
</dbReference>
<dbReference type="AlphaFoldDB" id="A0A844GS31"/>
<dbReference type="InterPro" id="IPR004358">
    <property type="entry name" value="Sig_transdc_His_kin-like_C"/>
</dbReference>
<evidence type="ECO:0000259" key="18">
    <source>
        <dbReference type="PROSITE" id="PS50110"/>
    </source>
</evidence>
<dbReference type="EC" id="2.7.13.3" evidence="4"/>
<dbReference type="Pfam" id="PF00512">
    <property type="entry name" value="HisKA"/>
    <property type="match status" value="1"/>
</dbReference>
<feature type="domain" description="Response regulatory" evidence="18">
    <location>
        <begin position="981"/>
        <end position="1093"/>
    </location>
</feature>
<keyword evidence="10" id="KW-0067">ATP-binding</keyword>
<keyword evidence="11" id="KW-1133">Transmembrane helix</keyword>
<dbReference type="CDD" id="cd00082">
    <property type="entry name" value="HisKA"/>
    <property type="match status" value="1"/>
</dbReference>
<feature type="coiled-coil region" evidence="16">
    <location>
        <begin position="695"/>
        <end position="732"/>
    </location>
</feature>
<dbReference type="PROSITE" id="PS50109">
    <property type="entry name" value="HIS_KIN"/>
    <property type="match status" value="1"/>
</dbReference>
<evidence type="ECO:0000313" key="20">
    <source>
        <dbReference type="EMBL" id="MTF38780.1"/>
    </source>
</evidence>
<gene>
    <name evidence="20" type="ORF">GGC33_07545</name>
</gene>
<evidence type="ECO:0000256" key="8">
    <source>
        <dbReference type="ARBA" id="ARBA00022741"/>
    </source>
</evidence>
<dbReference type="InterPro" id="IPR035965">
    <property type="entry name" value="PAS-like_dom_sf"/>
</dbReference>
<evidence type="ECO:0000256" key="6">
    <source>
        <dbReference type="ARBA" id="ARBA00022679"/>
    </source>
</evidence>
<keyword evidence="13" id="KW-0472">Membrane</keyword>
<dbReference type="PROSITE" id="PS50112">
    <property type="entry name" value="PAS"/>
    <property type="match status" value="1"/>
</dbReference>
<keyword evidence="7" id="KW-0812">Transmembrane</keyword>
<dbReference type="SMART" id="SM00387">
    <property type="entry name" value="HATPase_c"/>
    <property type="match status" value="1"/>
</dbReference>
<dbReference type="PROSITE" id="PS50110">
    <property type="entry name" value="RESPONSE_REGULATORY"/>
    <property type="match status" value="2"/>
</dbReference>
<dbReference type="CDD" id="cd16922">
    <property type="entry name" value="HATPase_EvgS-ArcB-TorS-like"/>
    <property type="match status" value="1"/>
</dbReference>
<evidence type="ECO:0000259" key="19">
    <source>
        <dbReference type="PROSITE" id="PS50112"/>
    </source>
</evidence>
<feature type="domain" description="Response regulatory" evidence="18">
    <location>
        <begin position="1119"/>
        <end position="1237"/>
    </location>
</feature>
<dbReference type="EMBL" id="WMIA01000007">
    <property type="protein sequence ID" value="MTF38780.1"/>
    <property type="molecule type" value="Genomic_DNA"/>
</dbReference>
<dbReference type="InterPro" id="IPR003661">
    <property type="entry name" value="HisK_dim/P_dom"/>
</dbReference>
<evidence type="ECO:0000313" key="21">
    <source>
        <dbReference type="Proteomes" id="UP000437131"/>
    </source>
</evidence>
<keyword evidence="12" id="KW-0902">Two-component regulatory system</keyword>
<dbReference type="NCBIfam" id="TIGR00229">
    <property type="entry name" value="sensory_box"/>
    <property type="match status" value="1"/>
</dbReference>
<evidence type="ECO:0000256" key="14">
    <source>
        <dbReference type="ARBA" id="ARBA00074306"/>
    </source>
</evidence>
<dbReference type="InterPro" id="IPR001789">
    <property type="entry name" value="Sig_transdc_resp-reg_receiver"/>
</dbReference>
<dbReference type="InterPro" id="IPR036890">
    <property type="entry name" value="HATPase_C_sf"/>
</dbReference>
<evidence type="ECO:0000256" key="11">
    <source>
        <dbReference type="ARBA" id="ARBA00022989"/>
    </source>
</evidence>
<dbReference type="Proteomes" id="UP000437131">
    <property type="component" value="Unassembled WGS sequence"/>
</dbReference>
<dbReference type="CDD" id="cd17546">
    <property type="entry name" value="REC_hyHK_CKI1_RcsC-like"/>
    <property type="match status" value="1"/>
</dbReference>
<comment type="catalytic activity">
    <reaction evidence="1">
        <text>ATP + protein L-histidine = ADP + protein N-phospho-L-histidine.</text>
        <dbReference type="EC" id="2.7.13.3"/>
    </reaction>
</comment>
<dbReference type="GO" id="GO:0016020">
    <property type="term" value="C:membrane"/>
    <property type="evidence" value="ECO:0007669"/>
    <property type="project" value="UniProtKB-SubCell"/>
</dbReference>
<dbReference type="PANTHER" id="PTHR45339">
    <property type="entry name" value="HYBRID SIGNAL TRANSDUCTION HISTIDINE KINASE J"/>
    <property type="match status" value="1"/>
</dbReference>
<accession>A0A844GS31</accession>
<protein>
    <recommendedName>
        <fullName evidence="14">Circadian input-output histidine kinase CikA</fullName>
        <ecNumber evidence="4">2.7.13.3</ecNumber>
    </recommendedName>
</protein>
<dbReference type="FunFam" id="3.30.565.10:FF:000010">
    <property type="entry name" value="Sensor histidine kinase RcsC"/>
    <property type="match status" value="1"/>
</dbReference>
<dbReference type="InterPro" id="IPR000014">
    <property type="entry name" value="PAS"/>
</dbReference>
<dbReference type="Pfam" id="PF02518">
    <property type="entry name" value="HATPase_c"/>
    <property type="match status" value="1"/>
</dbReference>
<evidence type="ECO:0000256" key="5">
    <source>
        <dbReference type="ARBA" id="ARBA00022553"/>
    </source>
</evidence>
<evidence type="ECO:0000256" key="15">
    <source>
        <dbReference type="PROSITE-ProRule" id="PRU00169"/>
    </source>
</evidence>
<dbReference type="SUPFAM" id="SSF55785">
    <property type="entry name" value="PYP-like sensor domain (PAS domain)"/>
    <property type="match status" value="1"/>
</dbReference>
<evidence type="ECO:0000256" key="3">
    <source>
        <dbReference type="ARBA" id="ARBA00006402"/>
    </source>
</evidence>